<sequence length="52" mass="5807">MLKSSKHKVLPKSKDGNYGSIEETEIPSVDYSEDLDEDLDKGEDIALSRIPN</sequence>
<feature type="compositionally biased region" description="Acidic residues" evidence="1">
    <location>
        <begin position="31"/>
        <end position="41"/>
    </location>
</feature>
<evidence type="ECO:0000256" key="1">
    <source>
        <dbReference type="SAM" id="MobiDB-lite"/>
    </source>
</evidence>
<gene>
    <name evidence="2" type="ORF">GRS66_000483</name>
</gene>
<evidence type="ECO:0000313" key="2">
    <source>
        <dbReference type="EMBL" id="QID78278.1"/>
    </source>
</evidence>
<reference evidence="2 3" key="1">
    <citation type="journal article" date="2019" name="BMC Genomics">
        <title>Chromosome level assembly and comparative genome analysis confirm lager-brewing yeasts originated from a single hybridization.</title>
        <authorList>
            <person name="Salazar A.N."/>
            <person name="Gorter de Vries A.R."/>
            <person name="van den Broek M."/>
            <person name="Brouwers N."/>
            <person name="de la Torre Cortes P."/>
            <person name="Kuijpers N.G.A."/>
            <person name="Daran J.G."/>
            <person name="Abeel T."/>
        </authorList>
    </citation>
    <scope>NUCLEOTIDE SEQUENCE [LARGE SCALE GENOMIC DNA]</scope>
    <source>
        <strain evidence="2 3">CBS 1483</strain>
    </source>
</reference>
<evidence type="ECO:0000313" key="3">
    <source>
        <dbReference type="Proteomes" id="UP000501346"/>
    </source>
</evidence>
<protein>
    <submittedName>
        <fullName evidence="2">Uncharacterized protein</fullName>
    </submittedName>
</protein>
<dbReference type="EMBL" id="CP048984">
    <property type="protein sequence ID" value="QID78278.1"/>
    <property type="molecule type" value="Genomic_DNA"/>
</dbReference>
<keyword evidence="3" id="KW-1185">Reference proteome</keyword>
<accession>A0A6C1DMH6</accession>
<dbReference type="Proteomes" id="UP000501346">
    <property type="component" value="Chromosome ScII"/>
</dbReference>
<name>A0A6C1DMH6_SACPS</name>
<feature type="compositionally biased region" description="Basic residues" evidence="1">
    <location>
        <begin position="1"/>
        <end position="11"/>
    </location>
</feature>
<organism evidence="2 3">
    <name type="scientific">Saccharomyces pastorianus</name>
    <name type="common">Lager yeast</name>
    <name type="synonym">Saccharomyces cerevisiae x Saccharomyces eubayanus</name>
    <dbReference type="NCBI Taxonomy" id="27292"/>
    <lineage>
        <taxon>Eukaryota</taxon>
        <taxon>Fungi</taxon>
        <taxon>Dikarya</taxon>
        <taxon>Ascomycota</taxon>
        <taxon>Saccharomycotina</taxon>
        <taxon>Saccharomycetes</taxon>
        <taxon>Saccharomycetales</taxon>
        <taxon>Saccharomycetaceae</taxon>
        <taxon>Saccharomyces</taxon>
    </lineage>
</organism>
<feature type="region of interest" description="Disordered" evidence="1">
    <location>
        <begin position="1"/>
        <end position="52"/>
    </location>
</feature>
<proteinExistence type="predicted"/>
<dbReference type="AlphaFoldDB" id="A0A6C1DMH6"/>